<evidence type="ECO:0000313" key="2">
    <source>
        <dbReference type="EMBL" id="OUP49435.1"/>
    </source>
</evidence>
<name>A0A1Y4KXV6_9FIRM</name>
<reference evidence="3" key="1">
    <citation type="submission" date="2017-04" db="EMBL/GenBank/DDBJ databases">
        <title>Function of individual gut microbiota members based on whole genome sequencing of pure cultures obtained from chicken caecum.</title>
        <authorList>
            <person name="Medvecky M."/>
            <person name="Cejkova D."/>
            <person name="Polansky O."/>
            <person name="Karasova D."/>
            <person name="Kubasova T."/>
            <person name="Cizek A."/>
            <person name="Rychlik I."/>
        </authorList>
    </citation>
    <scope>NUCLEOTIDE SEQUENCE [LARGE SCALE GENOMIC DNA]</scope>
    <source>
        <strain evidence="3">An180</strain>
    </source>
</reference>
<dbReference type="GO" id="GO:0006260">
    <property type="term" value="P:DNA replication"/>
    <property type="evidence" value="ECO:0007669"/>
    <property type="project" value="TreeGrafter"/>
</dbReference>
<gene>
    <name evidence="2" type="ORF">B5F17_14390</name>
</gene>
<dbReference type="Proteomes" id="UP000195897">
    <property type="component" value="Unassembled WGS sequence"/>
</dbReference>
<dbReference type="PIRSF" id="PIRSF003073">
    <property type="entry name" value="DNAC_TnpB_IstB"/>
    <property type="match status" value="1"/>
</dbReference>
<dbReference type="Gene3D" id="3.40.50.300">
    <property type="entry name" value="P-loop containing nucleotide triphosphate hydrolases"/>
    <property type="match status" value="1"/>
</dbReference>
<dbReference type="SUPFAM" id="SSF52540">
    <property type="entry name" value="P-loop containing nucleoside triphosphate hydrolases"/>
    <property type="match status" value="1"/>
</dbReference>
<sequence>MKETIFEQVASSASVLKLDLSAEEFALFAEDREFSEAGMEAVQMLLGYLSEKKQQTTIQTLLKMSRLPTKAPKTFENFDFSLLKGKDVERLKVLSSLNAIYTHRNLAFIGPAGTGKTHLAQAFGYACCQHGLKTYFIKASELRDRFTAARRSGKTDSCLNGLVRPSCLIIDEIGHCAFDKENTRLFFDLIDRRYNKEGSFNMIFTSNKNPALWREDFEEDATLLCTLDRIFDDATVFKLRGESFRGKKLETVSLQTGRVPTVEPAVTKE</sequence>
<dbReference type="EMBL" id="NFKK01000041">
    <property type="protein sequence ID" value="OUP49435.1"/>
    <property type="molecule type" value="Genomic_DNA"/>
</dbReference>
<dbReference type="InterPro" id="IPR027417">
    <property type="entry name" value="P-loop_NTPase"/>
</dbReference>
<dbReference type="InterPro" id="IPR028350">
    <property type="entry name" value="DNAC/IstB-like"/>
</dbReference>
<dbReference type="PANTHER" id="PTHR30050">
    <property type="entry name" value="CHROMOSOMAL REPLICATION INITIATOR PROTEIN DNAA"/>
    <property type="match status" value="1"/>
</dbReference>
<dbReference type="InterPro" id="IPR002611">
    <property type="entry name" value="IstB_ATP-bd"/>
</dbReference>
<dbReference type="RefSeq" id="WP_087374932.1">
    <property type="nucleotide sequence ID" value="NZ_NFKK01000041.1"/>
</dbReference>
<dbReference type="InterPro" id="IPR003593">
    <property type="entry name" value="AAA+_ATPase"/>
</dbReference>
<dbReference type="PANTHER" id="PTHR30050:SF4">
    <property type="entry name" value="ATP-BINDING PROTEIN RV3427C IN INSERTION SEQUENCE-RELATED"/>
    <property type="match status" value="1"/>
</dbReference>
<dbReference type="Pfam" id="PF01695">
    <property type="entry name" value="IstB_IS21"/>
    <property type="match status" value="1"/>
</dbReference>
<dbReference type="SMART" id="SM00382">
    <property type="entry name" value="AAA"/>
    <property type="match status" value="1"/>
</dbReference>
<feature type="domain" description="AAA+ ATPase" evidence="1">
    <location>
        <begin position="102"/>
        <end position="237"/>
    </location>
</feature>
<comment type="caution">
    <text evidence="2">The sequence shown here is derived from an EMBL/GenBank/DDBJ whole genome shotgun (WGS) entry which is preliminary data.</text>
</comment>
<evidence type="ECO:0000259" key="1">
    <source>
        <dbReference type="SMART" id="SM00382"/>
    </source>
</evidence>
<dbReference type="GO" id="GO:0005524">
    <property type="term" value="F:ATP binding"/>
    <property type="evidence" value="ECO:0007669"/>
    <property type="project" value="InterPro"/>
</dbReference>
<accession>A0A1Y4KXV6</accession>
<protein>
    <submittedName>
        <fullName evidence="2">AAA family ATPase</fullName>
    </submittedName>
</protein>
<dbReference type="CDD" id="cd00009">
    <property type="entry name" value="AAA"/>
    <property type="match status" value="1"/>
</dbReference>
<organism evidence="2 3">
    <name type="scientific">Butyricicoccus pullicaecorum</name>
    <dbReference type="NCBI Taxonomy" id="501571"/>
    <lineage>
        <taxon>Bacteria</taxon>
        <taxon>Bacillati</taxon>
        <taxon>Bacillota</taxon>
        <taxon>Clostridia</taxon>
        <taxon>Eubacteriales</taxon>
        <taxon>Butyricicoccaceae</taxon>
        <taxon>Butyricicoccus</taxon>
    </lineage>
</organism>
<dbReference type="AlphaFoldDB" id="A0A1Y4KXV6"/>
<evidence type="ECO:0000313" key="3">
    <source>
        <dbReference type="Proteomes" id="UP000195897"/>
    </source>
</evidence>
<proteinExistence type="predicted"/>